<dbReference type="InterPro" id="IPR043472">
    <property type="entry name" value="Macro_dom-like"/>
</dbReference>
<dbReference type="PROSITE" id="PS51154">
    <property type="entry name" value="MACRO"/>
    <property type="match status" value="1"/>
</dbReference>
<feature type="domain" description="PARP catalytic" evidence="9">
    <location>
        <begin position="97"/>
        <end position="293"/>
    </location>
</feature>
<evidence type="ECO:0000313" key="11">
    <source>
        <dbReference type="Proteomes" id="UP000186698"/>
    </source>
</evidence>
<evidence type="ECO:0000256" key="3">
    <source>
        <dbReference type="ARBA" id="ARBA00022679"/>
    </source>
</evidence>
<dbReference type="Gene3D" id="3.40.220.10">
    <property type="entry name" value="Leucine Aminopeptidase, subunit E, domain 1"/>
    <property type="match status" value="1"/>
</dbReference>
<dbReference type="GO" id="GO:0003714">
    <property type="term" value="F:transcription corepressor activity"/>
    <property type="evidence" value="ECO:0000318"/>
    <property type="project" value="GO_Central"/>
</dbReference>
<keyword evidence="5" id="KW-0539">Nucleus</keyword>
<name>A0A8J0TYC3_XENLA</name>
<evidence type="ECO:0000256" key="8">
    <source>
        <dbReference type="SAM" id="MobiDB-lite"/>
    </source>
</evidence>
<evidence type="ECO:0000259" key="9">
    <source>
        <dbReference type="PROSITE" id="PS51059"/>
    </source>
</evidence>
<keyword evidence="2 7" id="KW-0328">Glycosyltransferase</keyword>
<gene>
    <name evidence="12" type="primary">LOC108702263</name>
</gene>
<reference evidence="12" key="1">
    <citation type="submission" date="2025-08" db="UniProtKB">
        <authorList>
            <consortium name="RefSeq"/>
        </authorList>
    </citation>
    <scope>IDENTIFICATION</scope>
    <source>
        <strain evidence="12">J_2021</strain>
        <tissue evidence="12">Erythrocytes</tissue>
    </source>
</reference>
<dbReference type="RefSeq" id="XP_018093240.2">
    <property type="nucleotide sequence ID" value="XM_018237751.2"/>
</dbReference>
<protein>
    <recommendedName>
        <fullName evidence="7">Poly [ADP-ribose] polymerase</fullName>
        <shortName evidence="7">PARP</shortName>
        <ecNumber evidence="7">2.4.2.-</ecNumber>
    </recommendedName>
</protein>
<sequence>MVPALEKILEECGKHSIKTVALPAIGTGNAGIDLNESVSRTIEGLIQHFEKVALTSLTKICIVAFKDKVYQAYSQAFKNIQQSDPYSEDNEEEMPNNPSTWTDMGTDEFQTVELSRDSIEFKDVENKFLESIHTSNFKVIKIKRVQNVKLWRSYCVRQASVRMRLQYEKNERLLFHGTCLEFIPQIIQYGFNRSYSGRNGLAYGRGTYFALNASYSCCDTYSARDKDGNKHVILAAVITGTWRKGKRNYIDAPPTKEDPETRCDCVVDNVNNPTVFVIFCDDGAYPKYIITFK</sequence>
<evidence type="ECO:0000256" key="7">
    <source>
        <dbReference type="RuleBase" id="RU362114"/>
    </source>
</evidence>
<proteinExistence type="inferred from homology"/>
<feature type="domain" description="Macro" evidence="10">
    <location>
        <begin position="1"/>
        <end position="81"/>
    </location>
</feature>
<evidence type="ECO:0000259" key="10">
    <source>
        <dbReference type="PROSITE" id="PS51154"/>
    </source>
</evidence>
<dbReference type="PROSITE" id="PS51059">
    <property type="entry name" value="PARP_CATALYTIC"/>
    <property type="match status" value="1"/>
</dbReference>
<dbReference type="CDD" id="cd01439">
    <property type="entry name" value="TCCD_inducible_PARP_like"/>
    <property type="match status" value="1"/>
</dbReference>
<organism evidence="11 12">
    <name type="scientific">Xenopus laevis</name>
    <name type="common">African clawed frog</name>
    <dbReference type="NCBI Taxonomy" id="8355"/>
    <lineage>
        <taxon>Eukaryota</taxon>
        <taxon>Metazoa</taxon>
        <taxon>Chordata</taxon>
        <taxon>Craniata</taxon>
        <taxon>Vertebrata</taxon>
        <taxon>Euteleostomi</taxon>
        <taxon>Amphibia</taxon>
        <taxon>Batrachia</taxon>
        <taxon>Anura</taxon>
        <taxon>Pipoidea</taxon>
        <taxon>Pipidae</taxon>
        <taxon>Xenopodinae</taxon>
        <taxon>Xenopus</taxon>
        <taxon>Xenopus</taxon>
    </lineage>
</organism>
<dbReference type="OrthoDB" id="6133115at2759"/>
<dbReference type="InterPro" id="IPR012317">
    <property type="entry name" value="Poly(ADP-ribose)pol_cat_dom"/>
</dbReference>
<dbReference type="Gene3D" id="3.90.228.10">
    <property type="match status" value="1"/>
</dbReference>
<dbReference type="PANTHER" id="PTHR14453">
    <property type="entry name" value="PARP/ZINC FINGER CCCH TYPE DOMAIN CONTAINING PROTEIN"/>
    <property type="match status" value="1"/>
</dbReference>
<dbReference type="GO" id="GO:0005634">
    <property type="term" value="C:nucleus"/>
    <property type="evidence" value="ECO:0000318"/>
    <property type="project" value="GO_Central"/>
</dbReference>
<dbReference type="GO" id="GO:1990404">
    <property type="term" value="F:NAD+-protein mono-ADP-ribosyltransferase activity"/>
    <property type="evidence" value="ECO:0007669"/>
    <property type="project" value="TreeGrafter"/>
</dbReference>
<evidence type="ECO:0000256" key="6">
    <source>
        <dbReference type="ARBA" id="ARBA00024347"/>
    </source>
</evidence>
<evidence type="ECO:0000256" key="4">
    <source>
        <dbReference type="ARBA" id="ARBA00023027"/>
    </source>
</evidence>
<dbReference type="GO" id="GO:0010629">
    <property type="term" value="P:negative regulation of gene expression"/>
    <property type="evidence" value="ECO:0000318"/>
    <property type="project" value="GO_Central"/>
</dbReference>
<dbReference type="KEGG" id="xla:108702263"/>
<evidence type="ECO:0000256" key="2">
    <source>
        <dbReference type="ARBA" id="ARBA00022676"/>
    </source>
</evidence>
<dbReference type="EC" id="2.4.2.-" evidence="7"/>
<dbReference type="SUPFAM" id="SSF52949">
    <property type="entry name" value="Macro domain-like"/>
    <property type="match status" value="1"/>
</dbReference>
<dbReference type="Pfam" id="PF00644">
    <property type="entry name" value="PARP"/>
    <property type="match status" value="1"/>
</dbReference>
<dbReference type="SUPFAM" id="SSF56399">
    <property type="entry name" value="ADP-ribosylation"/>
    <property type="match status" value="1"/>
</dbReference>
<dbReference type="FunFam" id="3.90.228.10:FF:000008">
    <property type="entry name" value="Poly [ADP-ribose] polymerase"/>
    <property type="match status" value="1"/>
</dbReference>
<comment type="subcellular location">
    <subcellularLocation>
        <location evidence="1">Nucleus</location>
    </subcellularLocation>
</comment>
<dbReference type="AlphaFoldDB" id="A0A8J0TYC3"/>
<keyword evidence="3 7" id="KW-0808">Transferase</keyword>
<evidence type="ECO:0000313" key="12">
    <source>
        <dbReference type="RefSeq" id="XP_018093240.2"/>
    </source>
</evidence>
<dbReference type="GO" id="GO:0003950">
    <property type="term" value="F:NAD+ poly-ADP-ribosyltransferase activity"/>
    <property type="evidence" value="ECO:0000318"/>
    <property type="project" value="GO_Central"/>
</dbReference>
<dbReference type="GeneID" id="108702263"/>
<evidence type="ECO:0000256" key="5">
    <source>
        <dbReference type="ARBA" id="ARBA00023242"/>
    </source>
</evidence>
<dbReference type="InterPro" id="IPR052056">
    <property type="entry name" value="Mono-ARTD/PARP"/>
</dbReference>
<feature type="region of interest" description="Disordered" evidence="8">
    <location>
        <begin position="83"/>
        <end position="103"/>
    </location>
</feature>
<comment type="similarity">
    <text evidence="6">Belongs to the ARTD/PARP family.</text>
</comment>
<dbReference type="PANTHER" id="PTHR14453:SF108">
    <property type="entry name" value="POLY [ADP-RIBOSE] POLYMERASE"/>
    <property type="match status" value="1"/>
</dbReference>
<evidence type="ECO:0000256" key="1">
    <source>
        <dbReference type="ARBA" id="ARBA00004123"/>
    </source>
</evidence>
<accession>A0A8J0TYC3</accession>
<dbReference type="Proteomes" id="UP000186698">
    <property type="component" value="Chromosome 9_10S"/>
</dbReference>
<dbReference type="InterPro" id="IPR002589">
    <property type="entry name" value="Macro_dom"/>
</dbReference>
<dbReference type="GO" id="GO:0005737">
    <property type="term" value="C:cytoplasm"/>
    <property type="evidence" value="ECO:0000318"/>
    <property type="project" value="GO_Central"/>
</dbReference>
<keyword evidence="11" id="KW-1185">Reference proteome</keyword>
<keyword evidence="4 7" id="KW-0520">NAD</keyword>
<dbReference type="GO" id="GO:0070212">
    <property type="term" value="P:protein poly-ADP-ribosylation"/>
    <property type="evidence" value="ECO:0007669"/>
    <property type="project" value="TreeGrafter"/>
</dbReference>